<dbReference type="GeneID" id="11470265"/>
<accession>G8JST2</accession>
<reference evidence="8" key="1">
    <citation type="journal article" date="2012" name="G3 (Bethesda)">
        <title>Pichia sorbitophila, an interspecies yeast hybrid reveals early steps of genome resolution following polyploidization.</title>
        <authorList>
            <person name="Leh Louis V."/>
            <person name="Despons L."/>
            <person name="Friedrich A."/>
            <person name="Martin T."/>
            <person name="Durrens P."/>
            <person name="Casaregola S."/>
            <person name="Neuveglise C."/>
            <person name="Fairhead C."/>
            <person name="Marck C."/>
            <person name="Cruz J.A."/>
            <person name="Straub M.L."/>
            <person name="Kugler V."/>
            <person name="Sacerdot C."/>
            <person name="Uzunov Z."/>
            <person name="Thierry A."/>
            <person name="Weiss S."/>
            <person name="Bleykasten C."/>
            <person name="De Montigny J."/>
            <person name="Jacques N."/>
            <person name="Jung P."/>
            <person name="Lemaire M."/>
            <person name="Mallet S."/>
            <person name="Morel G."/>
            <person name="Richard G.F."/>
            <person name="Sarkar A."/>
            <person name="Savel G."/>
            <person name="Schacherer J."/>
            <person name="Seret M.L."/>
            <person name="Talla E."/>
            <person name="Samson G."/>
            <person name="Jubin C."/>
            <person name="Poulain J."/>
            <person name="Vacherie B."/>
            <person name="Barbe V."/>
            <person name="Pelletier E."/>
            <person name="Sherman D.J."/>
            <person name="Westhof E."/>
            <person name="Weissenbach J."/>
            <person name="Baret P.V."/>
            <person name="Wincker P."/>
            <person name="Gaillardin C."/>
            <person name="Dujon B."/>
            <person name="Souciet J.L."/>
        </authorList>
    </citation>
    <scope>NUCLEOTIDE SEQUENCE [LARGE SCALE GENOMIC DNA]</scope>
    <source>
        <strain evidence="8">CBS 270.75 / DBVPG 7215 / KCTC 17166 / NRRL Y-17582</strain>
    </source>
</reference>
<keyword evidence="5 6" id="KW-0472">Membrane</keyword>
<feature type="transmembrane region" description="Helical" evidence="6">
    <location>
        <begin position="205"/>
        <end position="226"/>
    </location>
</feature>
<evidence type="ECO:0000256" key="4">
    <source>
        <dbReference type="ARBA" id="ARBA00022989"/>
    </source>
</evidence>
<dbReference type="FunCoup" id="G8JST2">
    <property type="interactions" value="26"/>
</dbReference>
<dbReference type="InParanoid" id="G8JST2"/>
<name>G8JST2_ERECY</name>
<evidence type="ECO:0000313" key="7">
    <source>
        <dbReference type="EMBL" id="AET39085.1"/>
    </source>
</evidence>
<comment type="similarity">
    <text evidence="2">Belongs to the lipid-translocating exporter (LTE) (TC 9.A.26.1) family.</text>
</comment>
<evidence type="ECO:0000313" key="8">
    <source>
        <dbReference type="Proteomes" id="UP000006790"/>
    </source>
</evidence>
<dbReference type="eggNOG" id="ENOG502QURG">
    <property type="taxonomic scope" value="Eukaryota"/>
</dbReference>
<dbReference type="InterPro" id="IPR007568">
    <property type="entry name" value="RTA1"/>
</dbReference>
<dbReference type="GO" id="GO:0016020">
    <property type="term" value="C:membrane"/>
    <property type="evidence" value="ECO:0007669"/>
    <property type="project" value="UniProtKB-SubCell"/>
</dbReference>
<keyword evidence="8" id="KW-1185">Reference proteome</keyword>
<feature type="transmembrane region" description="Helical" evidence="6">
    <location>
        <begin position="124"/>
        <end position="146"/>
    </location>
</feature>
<gene>
    <name evidence="7" type="ordered locus">Ecym_4001</name>
</gene>
<dbReference type="PANTHER" id="PTHR31465">
    <property type="entry name" value="PROTEIN RTA1-RELATED"/>
    <property type="match status" value="1"/>
</dbReference>
<dbReference type="Pfam" id="PF04479">
    <property type="entry name" value="RTA1"/>
    <property type="match status" value="1"/>
</dbReference>
<dbReference type="Proteomes" id="UP000006790">
    <property type="component" value="Chromosome 4"/>
</dbReference>
<dbReference type="KEGG" id="erc:Ecym_4001"/>
<keyword evidence="4 6" id="KW-1133">Transmembrane helix</keyword>
<dbReference type="OMA" id="YLMRSEV"/>
<feature type="transmembrane region" description="Helical" evidence="6">
    <location>
        <begin position="61"/>
        <end position="79"/>
    </location>
</feature>
<feature type="transmembrane region" description="Helical" evidence="6">
    <location>
        <begin position="166"/>
        <end position="184"/>
    </location>
</feature>
<dbReference type="AlphaFoldDB" id="G8JST2"/>
<feature type="transmembrane region" description="Helical" evidence="6">
    <location>
        <begin position="246"/>
        <end position="266"/>
    </location>
</feature>
<keyword evidence="3 6" id="KW-0812">Transmembrane</keyword>
<evidence type="ECO:0000256" key="1">
    <source>
        <dbReference type="ARBA" id="ARBA00004141"/>
    </source>
</evidence>
<dbReference type="PANTHER" id="PTHR31465:SF1">
    <property type="entry name" value="PROTEIN RTA1-RELATED"/>
    <property type="match status" value="1"/>
</dbReference>
<evidence type="ECO:0000256" key="3">
    <source>
        <dbReference type="ARBA" id="ARBA00022692"/>
    </source>
</evidence>
<protein>
    <submittedName>
        <fullName evidence="7">Uncharacterized protein</fullName>
    </submittedName>
</protein>
<sequence>MSSRDYQLYKYTPSKVAAIVSAIVFAVCAVVLVVQLQYLGRVYRRRGLEKKVVRSIWSKHICLLLGCVFEAVGFLARIVSSNNQNALGPYIVQSCLVLVAPALMAASIYMLFGRMLRLLQLTSLSFVPSRFFTAVFVTGDLVSFMMQCTGGGMMATESKQTLGTRIVSVGLVVQLIIFGLFMITEVRFAMQAEAKSPLVKSISRTWFKLNMVLFAASMLILVRSVIRLVEFFQGFDGYIITREWFLYAFDALPMAAVPVMVICIYWRHSIFELEDEVSKFECDTLMYNIKAGEIIE</sequence>
<dbReference type="EMBL" id="CP002500">
    <property type="protein sequence ID" value="AET39085.1"/>
    <property type="molecule type" value="Genomic_DNA"/>
</dbReference>
<dbReference type="OrthoDB" id="3358017at2759"/>
<organism evidence="7 8">
    <name type="scientific">Eremothecium cymbalariae (strain CBS 270.75 / DBVPG 7215 / KCTC 17166 / NRRL Y-17582)</name>
    <name type="common">Yeast</name>
    <dbReference type="NCBI Taxonomy" id="931890"/>
    <lineage>
        <taxon>Eukaryota</taxon>
        <taxon>Fungi</taxon>
        <taxon>Dikarya</taxon>
        <taxon>Ascomycota</taxon>
        <taxon>Saccharomycotina</taxon>
        <taxon>Saccharomycetes</taxon>
        <taxon>Saccharomycetales</taxon>
        <taxon>Saccharomycetaceae</taxon>
        <taxon>Eremothecium</taxon>
    </lineage>
</organism>
<dbReference type="STRING" id="931890.G8JST2"/>
<comment type="subcellular location">
    <subcellularLocation>
        <location evidence="1">Membrane</location>
        <topology evidence="1">Multi-pass membrane protein</topology>
    </subcellularLocation>
</comment>
<evidence type="ECO:0000256" key="5">
    <source>
        <dbReference type="ARBA" id="ARBA00023136"/>
    </source>
</evidence>
<evidence type="ECO:0000256" key="2">
    <source>
        <dbReference type="ARBA" id="ARBA00009969"/>
    </source>
</evidence>
<proteinExistence type="inferred from homology"/>
<evidence type="ECO:0000256" key="6">
    <source>
        <dbReference type="SAM" id="Phobius"/>
    </source>
</evidence>
<feature type="transmembrane region" description="Helical" evidence="6">
    <location>
        <begin position="16"/>
        <end position="40"/>
    </location>
</feature>
<dbReference type="RefSeq" id="XP_003645902.1">
    <property type="nucleotide sequence ID" value="XM_003645854.1"/>
</dbReference>
<feature type="transmembrane region" description="Helical" evidence="6">
    <location>
        <begin position="91"/>
        <end position="112"/>
    </location>
</feature>
<dbReference type="HOGENOM" id="CLU_033465_3_1_1"/>